<gene>
    <name evidence="8" type="primary">fur4_0</name>
    <name evidence="8" type="ORF">LAWI1_G006007</name>
</gene>
<feature type="transmembrane region" description="Helical" evidence="7">
    <location>
        <begin position="7"/>
        <end position="24"/>
    </location>
</feature>
<feature type="compositionally biased region" description="Basic and acidic residues" evidence="6">
    <location>
        <begin position="224"/>
        <end position="237"/>
    </location>
</feature>
<dbReference type="Gene3D" id="1.10.4160.10">
    <property type="entry name" value="Hydantoin permease"/>
    <property type="match status" value="1"/>
</dbReference>
<feature type="transmembrane region" description="Helical" evidence="7">
    <location>
        <begin position="69"/>
        <end position="88"/>
    </location>
</feature>
<keyword evidence="3 7" id="KW-0812">Transmembrane</keyword>
<sequence length="237" mass="26301">MFLGSTALLLLFIIIQLPLLWLHVSELRYLFMAKTIVMPIFGLTLFIWALVAAKGFGPTFSKETHIKDGTLVAVVFFKCVTTAIGPKATLALNMPDFTRYAKYPKQVFWTQAIGLCVLVTLCGILGVTVTSACQQIYGVTTWNPLQVSVLWENRAAQFFSALCWMFAVIGTNISANSVLSWLVGTVVAFTMYTAAGKIWPMEEKFDDGQVMDDVDRSSVSNSDEEVKVHMDDRGTNM</sequence>
<accession>A0A559M7H1</accession>
<feature type="region of interest" description="Disordered" evidence="6">
    <location>
        <begin position="215"/>
        <end position="237"/>
    </location>
</feature>
<evidence type="ECO:0000256" key="3">
    <source>
        <dbReference type="ARBA" id="ARBA00022692"/>
    </source>
</evidence>
<feature type="transmembrane region" description="Helical" evidence="7">
    <location>
        <begin position="36"/>
        <end position="57"/>
    </location>
</feature>
<dbReference type="Pfam" id="PF02133">
    <property type="entry name" value="Transp_cyt_pur"/>
    <property type="match status" value="1"/>
</dbReference>
<dbReference type="AlphaFoldDB" id="A0A559M7H1"/>
<keyword evidence="5 7" id="KW-0472">Membrane</keyword>
<protein>
    <submittedName>
        <fullName evidence="8">Uracil permease</fullName>
    </submittedName>
</protein>
<comment type="caution">
    <text evidence="8">The sequence shown here is derived from an EMBL/GenBank/DDBJ whole genome shotgun (WGS) entry which is preliminary data.</text>
</comment>
<dbReference type="InterPro" id="IPR045225">
    <property type="entry name" value="Uracil/uridine/allantoin_perm"/>
</dbReference>
<comment type="subcellular location">
    <subcellularLocation>
        <location evidence="1">Membrane</location>
        <topology evidence="1">Multi-pass membrane protein</topology>
    </subcellularLocation>
</comment>
<feature type="transmembrane region" description="Helical" evidence="7">
    <location>
        <begin position="179"/>
        <end position="199"/>
    </location>
</feature>
<name>A0A559M7H1_9HELO</name>
<feature type="transmembrane region" description="Helical" evidence="7">
    <location>
        <begin position="108"/>
        <end position="133"/>
    </location>
</feature>
<keyword evidence="4 7" id="KW-1133">Transmembrane helix</keyword>
<reference evidence="8 9" key="1">
    <citation type="submission" date="2018-05" db="EMBL/GenBank/DDBJ databases">
        <title>Genome sequencing and assembly of the regulated plant pathogen Lachnellula willkommii and related sister species for the development of diagnostic species identification markers.</title>
        <authorList>
            <person name="Giroux E."/>
            <person name="Bilodeau G."/>
        </authorList>
    </citation>
    <scope>NUCLEOTIDE SEQUENCE [LARGE SCALE GENOMIC DNA]</scope>
    <source>
        <strain evidence="8 9">CBS 172.35</strain>
    </source>
</reference>
<dbReference type="Proteomes" id="UP000315522">
    <property type="component" value="Unassembled WGS sequence"/>
</dbReference>
<evidence type="ECO:0000256" key="5">
    <source>
        <dbReference type="ARBA" id="ARBA00023136"/>
    </source>
</evidence>
<keyword evidence="9" id="KW-1185">Reference proteome</keyword>
<evidence type="ECO:0000256" key="4">
    <source>
        <dbReference type="ARBA" id="ARBA00022989"/>
    </source>
</evidence>
<evidence type="ECO:0000313" key="9">
    <source>
        <dbReference type="Proteomes" id="UP000315522"/>
    </source>
</evidence>
<proteinExistence type="inferred from homology"/>
<dbReference type="GO" id="GO:0015205">
    <property type="term" value="F:nucleobase transmembrane transporter activity"/>
    <property type="evidence" value="ECO:0007669"/>
    <property type="project" value="TreeGrafter"/>
</dbReference>
<dbReference type="InterPro" id="IPR001248">
    <property type="entry name" value="Pur-cyt_permease"/>
</dbReference>
<organism evidence="8 9">
    <name type="scientific">Lachnellula willkommii</name>
    <dbReference type="NCBI Taxonomy" id="215461"/>
    <lineage>
        <taxon>Eukaryota</taxon>
        <taxon>Fungi</taxon>
        <taxon>Dikarya</taxon>
        <taxon>Ascomycota</taxon>
        <taxon>Pezizomycotina</taxon>
        <taxon>Leotiomycetes</taxon>
        <taxon>Helotiales</taxon>
        <taxon>Lachnaceae</taxon>
        <taxon>Lachnellula</taxon>
    </lineage>
</organism>
<dbReference type="EMBL" id="QGML01001507">
    <property type="protein sequence ID" value="TVY88894.1"/>
    <property type="molecule type" value="Genomic_DNA"/>
</dbReference>
<dbReference type="GO" id="GO:0005886">
    <property type="term" value="C:plasma membrane"/>
    <property type="evidence" value="ECO:0007669"/>
    <property type="project" value="TreeGrafter"/>
</dbReference>
<dbReference type="PANTHER" id="PTHR30618:SF0">
    <property type="entry name" value="PURINE-URACIL PERMEASE NCS1"/>
    <property type="match status" value="1"/>
</dbReference>
<evidence type="ECO:0000256" key="1">
    <source>
        <dbReference type="ARBA" id="ARBA00004141"/>
    </source>
</evidence>
<evidence type="ECO:0000256" key="6">
    <source>
        <dbReference type="SAM" id="MobiDB-lite"/>
    </source>
</evidence>
<dbReference type="PANTHER" id="PTHR30618">
    <property type="entry name" value="NCS1 FAMILY PURINE/PYRIMIDINE TRANSPORTER"/>
    <property type="match status" value="1"/>
</dbReference>
<evidence type="ECO:0000256" key="7">
    <source>
        <dbReference type="SAM" id="Phobius"/>
    </source>
</evidence>
<evidence type="ECO:0000313" key="8">
    <source>
        <dbReference type="EMBL" id="TVY88894.1"/>
    </source>
</evidence>
<comment type="similarity">
    <text evidence="2">Belongs to the purine-cytosine permease (2.A.39) family.</text>
</comment>
<evidence type="ECO:0000256" key="2">
    <source>
        <dbReference type="ARBA" id="ARBA00008974"/>
    </source>
</evidence>